<feature type="transmembrane region" description="Helical" evidence="7">
    <location>
        <begin position="16"/>
        <end position="38"/>
    </location>
</feature>
<evidence type="ECO:0000256" key="2">
    <source>
        <dbReference type="ARBA" id="ARBA00010792"/>
    </source>
</evidence>
<feature type="domain" description="VTT" evidence="8">
    <location>
        <begin position="38"/>
        <end position="156"/>
    </location>
</feature>
<evidence type="ECO:0000256" key="6">
    <source>
        <dbReference type="ARBA" id="ARBA00023136"/>
    </source>
</evidence>
<dbReference type="PANTHER" id="PTHR30353">
    <property type="entry name" value="INNER MEMBRANE PROTEIN DEDA-RELATED"/>
    <property type="match status" value="1"/>
</dbReference>
<organism evidence="9 10">
    <name type="scientific">Candidatus Woesebacteria bacterium GW2011_GWB1_43_14</name>
    <dbReference type="NCBI Taxonomy" id="1618578"/>
    <lineage>
        <taxon>Bacteria</taxon>
        <taxon>Candidatus Woeseibacteriota</taxon>
    </lineage>
</organism>
<keyword evidence="6 7" id="KW-0472">Membrane</keyword>
<dbReference type="PANTHER" id="PTHR30353:SF0">
    <property type="entry name" value="TRANSMEMBRANE PROTEIN"/>
    <property type="match status" value="1"/>
</dbReference>
<feature type="transmembrane region" description="Helical" evidence="7">
    <location>
        <begin position="58"/>
        <end position="79"/>
    </location>
</feature>
<evidence type="ECO:0000256" key="7">
    <source>
        <dbReference type="RuleBase" id="RU367016"/>
    </source>
</evidence>
<dbReference type="Proteomes" id="UP000034090">
    <property type="component" value="Unassembled WGS sequence"/>
</dbReference>
<evidence type="ECO:0000256" key="5">
    <source>
        <dbReference type="ARBA" id="ARBA00022989"/>
    </source>
</evidence>
<sequence length="221" mass="24910">MVLMDFGFDLAELIKTVGYFGIFFITFAESGLFFGFFFPGDSLLFTAGFLASQGFLDIRILAVLTVIGAIGGDSVGYFTGNKFGRWLMRQKESFFFKKEYIERAQVFYNKHGGKTLIIARFIPAVRTFVPIVAGMADMEYRRFISFNVIGGLLWGAGMPLAGYWLGSKIPGVDKYLLPIVAVIIFISILPGIIHMRHDIKKVITHDKVLGRLYKLKKFWLG</sequence>
<reference evidence="9 10" key="1">
    <citation type="journal article" date="2015" name="Nature">
        <title>rRNA introns, odd ribosomes, and small enigmatic genomes across a large radiation of phyla.</title>
        <authorList>
            <person name="Brown C.T."/>
            <person name="Hug L.A."/>
            <person name="Thomas B.C."/>
            <person name="Sharon I."/>
            <person name="Castelle C.J."/>
            <person name="Singh A."/>
            <person name="Wilkins M.J."/>
            <person name="Williams K.H."/>
            <person name="Banfield J.F."/>
        </authorList>
    </citation>
    <scope>NUCLEOTIDE SEQUENCE [LARGE SCALE GENOMIC DNA]</scope>
</reference>
<feature type="transmembrane region" description="Helical" evidence="7">
    <location>
        <begin position="143"/>
        <end position="163"/>
    </location>
</feature>
<keyword evidence="3 7" id="KW-1003">Cell membrane</keyword>
<evidence type="ECO:0000259" key="8">
    <source>
        <dbReference type="Pfam" id="PF09335"/>
    </source>
</evidence>
<evidence type="ECO:0000256" key="1">
    <source>
        <dbReference type="ARBA" id="ARBA00004651"/>
    </source>
</evidence>
<comment type="similarity">
    <text evidence="2 7">Belongs to the DedA family.</text>
</comment>
<name>A0A0G1FV16_9BACT</name>
<evidence type="ECO:0000313" key="10">
    <source>
        <dbReference type="Proteomes" id="UP000034090"/>
    </source>
</evidence>
<dbReference type="PATRIC" id="fig|1618578.3.peg.201"/>
<evidence type="ECO:0000313" key="9">
    <source>
        <dbReference type="EMBL" id="KKS98841.1"/>
    </source>
</evidence>
<dbReference type="InterPro" id="IPR032818">
    <property type="entry name" value="DedA-like"/>
</dbReference>
<dbReference type="STRING" id="1618578.UV74_C0002G0062"/>
<keyword evidence="4 7" id="KW-0812">Transmembrane</keyword>
<gene>
    <name evidence="9" type="ORF">UV74_C0002G0062</name>
</gene>
<keyword evidence="5 7" id="KW-1133">Transmembrane helix</keyword>
<comment type="caution">
    <text evidence="9">The sequence shown here is derived from an EMBL/GenBank/DDBJ whole genome shotgun (WGS) entry which is preliminary data.</text>
</comment>
<comment type="subcellular location">
    <subcellularLocation>
        <location evidence="1 7">Cell membrane</location>
        <topology evidence="1 7">Multi-pass membrane protein</topology>
    </subcellularLocation>
</comment>
<evidence type="ECO:0000256" key="4">
    <source>
        <dbReference type="ARBA" id="ARBA00022692"/>
    </source>
</evidence>
<protein>
    <recommendedName>
        <fullName evidence="8">VTT domain-containing protein</fullName>
    </recommendedName>
</protein>
<accession>A0A0G1FV16</accession>
<dbReference type="InterPro" id="IPR032816">
    <property type="entry name" value="VTT_dom"/>
</dbReference>
<feature type="transmembrane region" description="Helical" evidence="7">
    <location>
        <begin position="175"/>
        <end position="193"/>
    </location>
</feature>
<dbReference type="AlphaFoldDB" id="A0A0G1FV16"/>
<dbReference type="Pfam" id="PF09335">
    <property type="entry name" value="VTT_dom"/>
    <property type="match status" value="1"/>
</dbReference>
<evidence type="ECO:0000256" key="3">
    <source>
        <dbReference type="ARBA" id="ARBA00022475"/>
    </source>
</evidence>
<dbReference type="EMBL" id="LCFQ01000002">
    <property type="protein sequence ID" value="KKS98841.1"/>
    <property type="molecule type" value="Genomic_DNA"/>
</dbReference>
<dbReference type="GO" id="GO:0005886">
    <property type="term" value="C:plasma membrane"/>
    <property type="evidence" value="ECO:0007669"/>
    <property type="project" value="UniProtKB-SubCell"/>
</dbReference>
<proteinExistence type="inferred from homology"/>